<evidence type="ECO:0000259" key="6">
    <source>
        <dbReference type="PROSITE" id="PS50888"/>
    </source>
</evidence>
<keyword evidence="2" id="KW-0805">Transcription regulation</keyword>
<gene>
    <name evidence="7" type="ORF">KC19_3G072100</name>
</gene>
<feature type="region of interest" description="Disordered" evidence="5">
    <location>
        <begin position="446"/>
        <end position="476"/>
    </location>
</feature>
<sequence>MENLVQELKKLVSLCGWTYAVVWKIGPDHRTPIWHQSYFNEFEEREIGQAQRFENIFKSCQFTADRPGYAYLAWLRQSPYWWSRQLMVPVPTDENKELFLTEAKIQTLVCFPGRLPADGSGYCVEVASTSPVSENEAFKASIRDFISTSIAPHISSTSSYPLLQEMSNLEAITSSTSMSVLEAAQAGIAAAVAQQQDSAILTDITSQAAIHGEDDAIVGFGNIVRSDEPYYPWTQSTSHYVSAGLSNYPLANFGDYNYPNFDIGTFSYGGSSPVLDPFQAVEPSPEWAPAASGTATTTAHGSSKGKEILVEPEPELGSSTHRKQSQTIPPTSPNLSSLQQEFLDKLRKPPSLQQQTSGLGPSAEDSSQMVLVHSGVTSSGFQISSSASSAGVRPISGQVPPGHSPTSKFQPRRYPQFPVFGASSKRPSLIHKWATSLAPQIVRMRRGMQGPGSGGAERPGSFESPGGLNFDPRSPNSRMLDYQAAEIHKLKERKRRSKMNNKLRTLISIVPIIDKKDKVSVLTSTIEYIRQLTSRISNLDNREETAAAPATTSRMEEEASMSMDREEELQLLSNVDTGGAGPSSSFGGPVAVEIEDSPDGETWLIKVQANNHTRSLIQLLNVFQELGLEIITVDYGATNGRFRANLCIKDSRNSSTSSSVLKETLRRVLETGDSSLTGSE</sequence>
<dbReference type="AlphaFoldDB" id="A0A8T0IJF9"/>
<feature type="compositionally biased region" description="Low complexity" evidence="5">
    <location>
        <begin position="290"/>
        <end position="302"/>
    </location>
</feature>
<comment type="caution">
    <text evidence="7">The sequence shown here is derived from an EMBL/GenBank/DDBJ whole genome shotgun (WGS) entry which is preliminary data.</text>
</comment>
<feature type="compositionally biased region" description="Polar residues" evidence="5">
    <location>
        <begin position="325"/>
        <end position="336"/>
    </location>
</feature>
<dbReference type="InterPro" id="IPR036638">
    <property type="entry name" value="HLH_DNA-bd_sf"/>
</dbReference>
<keyword evidence="3" id="KW-0804">Transcription</keyword>
<feature type="compositionally biased region" description="Low complexity" evidence="5">
    <location>
        <begin position="380"/>
        <end position="389"/>
    </location>
</feature>
<evidence type="ECO:0000256" key="3">
    <source>
        <dbReference type="ARBA" id="ARBA00023163"/>
    </source>
</evidence>
<dbReference type="Pfam" id="PF00010">
    <property type="entry name" value="HLH"/>
    <property type="match status" value="1"/>
</dbReference>
<feature type="region of interest" description="Disordered" evidence="5">
    <location>
        <begin position="277"/>
        <end position="336"/>
    </location>
</feature>
<dbReference type="SUPFAM" id="SSF47459">
    <property type="entry name" value="HLH, helix-loop-helix DNA-binding domain"/>
    <property type="match status" value="1"/>
</dbReference>
<evidence type="ECO:0000313" key="7">
    <source>
        <dbReference type="EMBL" id="KAG0582593.1"/>
    </source>
</evidence>
<evidence type="ECO:0000313" key="8">
    <source>
        <dbReference type="Proteomes" id="UP000822688"/>
    </source>
</evidence>
<dbReference type="PROSITE" id="PS50888">
    <property type="entry name" value="BHLH"/>
    <property type="match status" value="1"/>
</dbReference>
<dbReference type="Pfam" id="PF22754">
    <property type="entry name" value="bHLH-TF_ACT-like_plant"/>
    <property type="match status" value="1"/>
</dbReference>
<dbReference type="InterPro" id="IPR054502">
    <property type="entry name" value="bHLH-TF_ACT-like_plant"/>
</dbReference>
<keyword evidence="8" id="KW-1185">Reference proteome</keyword>
<name>A0A8T0IJF9_CERPU</name>
<protein>
    <recommendedName>
        <fullName evidence="6">BHLH domain-containing protein</fullName>
    </recommendedName>
</protein>
<evidence type="ECO:0000256" key="1">
    <source>
        <dbReference type="ARBA" id="ARBA00004123"/>
    </source>
</evidence>
<proteinExistence type="predicted"/>
<dbReference type="InterPro" id="IPR011598">
    <property type="entry name" value="bHLH_dom"/>
</dbReference>
<dbReference type="PANTHER" id="PTHR46266:SF4">
    <property type="entry name" value="TRANSCRIPTION FACTOR TT8"/>
    <property type="match status" value="1"/>
</dbReference>
<dbReference type="Proteomes" id="UP000822688">
    <property type="component" value="Chromosome 3"/>
</dbReference>
<reference evidence="7" key="1">
    <citation type="submission" date="2020-06" db="EMBL/GenBank/DDBJ databases">
        <title>WGS assembly of Ceratodon purpureus strain R40.</title>
        <authorList>
            <person name="Carey S.B."/>
            <person name="Jenkins J."/>
            <person name="Shu S."/>
            <person name="Lovell J.T."/>
            <person name="Sreedasyam A."/>
            <person name="Maumus F."/>
            <person name="Tiley G.P."/>
            <person name="Fernandez-Pozo N."/>
            <person name="Barry K."/>
            <person name="Chen C."/>
            <person name="Wang M."/>
            <person name="Lipzen A."/>
            <person name="Daum C."/>
            <person name="Saski C.A."/>
            <person name="Payton A.C."/>
            <person name="Mcbreen J.C."/>
            <person name="Conrad R.E."/>
            <person name="Kollar L.M."/>
            <person name="Olsson S."/>
            <person name="Huttunen S."/>
            <person name="Landis J.B."/>
            <person name="Wickett N.J."/>
            <person name="Johnson M.G."/>
            <person name="Rensing S.A."/>
            <person name="Grimwood J."/>
            <person name="Schmutz J."/>
            <person name="Mcdaniel S.F."/>
        </authorList>
    </citation>
    <scope>NUCLEOTIDE SEQUENCE</scope>
    <source>
        <strain evidence="7">R40</strain>
    </source>
</reference>
<dbReference type="PANTHER" id="PTHR46266">
    <property type="entry name" value="TRANSCRIPTION FACTOR TT8"/>
    <property type="match status" value="1"/>
</dbReference>
<feature type="domain" description="BHLH" evidence="6">
    <location>
        <begin position="483"/>
        <end position="532"/>
    </location>
</feature>
<keyword evidence="4" id="KW-0539">Nucleus</keyword>
<feature type="region of interest" description="Disordered" evidence="5">
    <location>
        <begin position="380"/>
        <end position="415"/>
    </location>
</feature>
<comment type="subcellular location">
    <subcellularLocation>
        <location evidence="1">Nucleus</location>
    </subcellularLocation>
</comment>
<organism evidence="7 8">
    <name type="scientific">Ceratodon purpureus</name>
    <name type="common">Fire moss</name>
    <name type="synonym">Dicranum purpureum</name>
    <dbReference type="NCBI Taxonomy" id="3225"/>
    <lineage>
        <taxon>Eukaryota</taxon>
        <taxon>Viridiplantae</taxon>
        <taxon>Streptophyta</taxon>
        <taxon>Embryophyta</taxon>
        <taxon>Bryophyta</taxon>
        <taxon>Bryophytina</taxon>
        <taxon>Bryopsida</taxon>
        <taxon>Dicranidae</taxon>
        <taxon>Pseudoditrichales</taxon>
        <taxon>Ditrichaceae</taxon>
        <taxon>Ceratodon</taxon>
    </lineage>
</organism>
<dbReference type="EMBL" id="CM026423">
    <property type="protein sequence ID" value="KAG0582593.1"/>
    <property type="molecule type" value="Genomic_DNA"/>
</dbReference>
<dbReference type="SMART" id="SM00353">
    <property type="entry name" value="HLH"/>
    <property type="match status" value="1"/>
</dbReference>
<evidence type="ECO:0000256" key="5">
    <source>
        <dbReference type="SAM" id="MobiDB-lite"/>
    </source>
</evidence>
<dbReference type="GO" id="GO:0046983">
    <property type="term" value="F:protein dimerization activity"/>
    <property type="evidence" value="ECO:0007669"/>
    <property type="project" value="InterPro"/>
</dbReference>
<accession>A0A8T0IJF9</accession>
<evidence type="ECO:0000256" key="4">
    <source>
        <dbReference type="ARBA" id="ARBA00023242"/>
    </source>
</evidence>
<dbReference type="Gene3D" id="4.10.280.10">
    <property type="entry name" value="Helix-loop-helix DNA-binding domain"/>
    <property type="match status" value="1"/>
</dbReference>
<evidence type="ECO:0000256" key="2">
    <source>
        <dbReference type="ARBA" id="ARBA00023015"/>
    </source>
</evidence>